<dbReference type="RefSeq" id="WP_390307065.1">
    <property type="nucleotide sequence ID" value="NZ_JBHRRZ010000033.1"/>
</dbReference>
<accession>A0ABV7A7X9</accession>
<gene>
    <name evidence="1" type="ORF">ACFODW_12835</name>
</gene>
<reference evidence="2" key="1">
    <citation type="journal article" date="2019" name="Int. J. Syst. Evol. Microbiol.">
        <title>The Global Catalogue of Microorganisms (GCM) 10K type strain sequencing project: providing services to taxonomists for standard genome sequencing and annotation.</title>
        <authorList>
            <consortium name="The Broad Institute Genomics Platform"/>
            <consortium name="The Broad Institute Genome Sequencing Center for Infectious Disease"/>
            <person name="Wu L."/>
            <person name="Ma J."/>
        </authorList>
    </citation>
    <scope>NUCLEOTIDE SEQUENCE [LARGE SCALE GENOMIC DNA]</scope>
    <source>
        <strain evidence="2">KCTC 13193</strain>
    </source>
</reference>
<proteinExistence type="predicted"/>
<evidence type="ECO:0000313" key="2">
    <source>
        <dbReference type="Proteomes" id="UP001595387"/>
    </source>
</evidence>
<keyword evidence="2" id="KW-1185">Reference proteome</keyword>
<organism evidence="1 2">
    <name type="scientific">Virgibacillus sediminis</name>
    <dbReference type="NCBI Taxonomy" id="202260"/>
    <lineage>
        <taxon>Bacteria</taxon>
        <taxon>Bacillati</taxon>
        <taxon>Bacillota</taxon>
        <taxon>Bacilli</taxon>
        <taxon>Bacillales</taxon>
        <taxon>Bacillaceae</taxon>
        <taxon>Virgibacillus</taxon>
    </lineage>
</organism>
<sequence length="57" mass="6559">MATIQTLNDRYMTNVCVEGEYGRIYLPGNVRTQIDVGERVELVWLNRVGKGAVYAYY</sequence>
<name>A0ABV7A7X9_9BACI</name>
<comment type="caution">
    <text evidence="1">The sequence shown here is derived from an EMBL/GenBank/DDBJ whole genome shotgun (WGS) entry which is preliminary data.</text>
</comment>
<evidence type="ECO:0008006" key="3">
    <source>
        <dbReference type="Google" id="ProtNLM"/>
    </source>
</evidence>
<dbReference type="EMBL" id="JBHRRZ010000033">
    <property type="protein sequence ID" value="MFC2949202.1"/>
    <property type="molecule type" value="Genomic_DNA"/>
</dbReference>
<evidence type="ECO:0000313" key="1">
    <source>
        <dbReference type="EMBL" id="MFC2949202.1"/>
    </source>
</evidence>
<protein>
    <recommendedName>
        <fullName evidence="3">SpoVT-AbrB domain-containing protein</fullName>
    </recommendedName>
</protein>
<dbReference type="Proteomes" id="UP001595387">
    <property type="component" value="Unassembled WGS sequence"/>
</dbReference>